<feature type="chain" id="PRO_5025393529" description="Heme haloperoxidase family profile domain-containing protein" evidence="8">
    <location>
        <begin position="19"/>
        <end position="266"/>
    </location>
</feature>
<feature type="signal peptide" evidence="8">
    <location>
        <begin position="1"/>
        <end position="18"/>
    </location>
</feature>
<protein>
    <recommendedName>
        <fullName evidence="9">Heme haloperoxidase family profile domain-containing protein</fullName>
    </recommendedName>
</protein>
<dbReference type="GeneID" id="54570959"/>
<evidence type="ECO:0000256" key="7">
    <source>
        <dbReference type="ARBA" id="ARBA00025795"/>
    </source>
</evidence>
<gene>
    <name evidence="10" type="ORF">M409DRAFT_68099</name>
</gene>
<evidence type="ECO:0000259" key="9">
    <source>
        <dbReference type="PROSITE" id="PS51405"/>
    </source>
</evidence>
<feature type="domain" description="Heme haloperoxidase family profile" evidence="9">
    <location>
        <begin position="23"/>
        <end position="214"/>
    </location>
</feature>
<evidence type="ECO:0000256" key="5">
    <source>
        <dbReference type="ARBA" id="ARBA00023002"/>
    </source>
</evidence>
<proteinExistence type="inferred from homology"/>
<evidence type="ECO:0000313" key="11">
    <source>
        <dbReference type="Proteomes" id="UP000799537"/>
    </source>
</evidence>
<reference evidence="10" key="1">
    <citation type="journal article" date="2020" name="Stud. Mycol.">
        <title>101 Dothideomycetes genomes: a test case for predicting lifestyles and emergence of pathogens.</title>
        <authorList>
            <person name="Haridas S."/>
            <person name="Albert R."/>
            <person name="Binder M."/>
            <person name="Bloem J."/>
            <person name="Labutti K."/>
            <person name="Salamov A."/>
            <person name="Andreopoulos B."/>
            <person name="Baker S."/>
            <person name="Barry K."/>
            <person name="Bills G."/>
            <person name="Bluhm B."/>
            <person name="Cannon C."/>
            <person name="Castanera R."/>
            <person name="Culley D."/>
            <person name="Daum C."/>
            <person name="Ezra D."/>
            <person name="Gonzalez J."/>
            <person name="Henrissat B."/>
            <person name="Kuo A."/>
            <person name="Liang C."/>
            <person name="Lipzen A."/>
            <person name="Lutzoni F."/>
            <person name="Magnuson J."/>
            <person name="Mondo S."/>
            <person name="Nolan M."/>
            <person name="Ohm R."/>
            <person name="Pangilinan J."/>
            <person name="Park H.-J."/>
            <person name="Ramirez L."/>
            <person name="Alfaro M."/>
            <person name="Sun H."/>
            <person name="Tritt A."/>
            <person name="Yoshinaga Y."/>
            <person name="Zwiers L.-H."/>
            <person name="Turgeon B."/>
            <person name="Goodwin S."/>
            <person name="Spatafora J."/>
            <person name="Crous P."/>
            <person name="Grigoriev I."/>
        </authorList>
    </citation>
    <scope>NUCLEOTIDE SEQUENCE</scope>
    <source>
        <strain evidence="10">ATCC 36951</strain>
    </source>
</reference>
<dbReference type="InterPro" id="IPR036851">
    <property type="entry name" value="Chloroperoxidase-like_sf"/>
</dbReference>
<dbReference type="OrthoDB" id="407298at2759"/>
<evidence type="ECO:0000256" key="2">
    <source>
        <dbReference type="ARBA" id="ARBA00022559"/>
    </source>
</evidence>
<evidence type="ECO:0000256" key="6">
    <source>
        <dbReference type="ARBA" id="ARBA00023004"/>
    </source>
</evidence>
<keyword evidence="5" id="KW-0560">Oxidoreductase</keyword>
<evidence type="ECO:0000256" key="1">
    <source>
        <dbReference type="ARBA" id="ARBA00001970"/>
    </source>
</evidence>
<comment type="cofactor">
    <cofactor evidence="1">
        <name>heme b</name>
        <dbReference type="ChEBI" id="CHEBI:60344"/>
    </cofactor>
</comment>
<dbReference type="EMBL" id="ML993605">
    <property type="protein sequence ID" value="KAF2164230.1"/>
    <property type="molecule type" value="Genomic_DNA"/>
</dbReference>
<evidence type="ECO:0000256" key="4">
    <source>
        <dbReference type="ARBA" id="ARBA00022723"/>
    </source>
</evidence>
<name>A0A6A6CDE5_ZASCE</name>
<dbReference type="SUPFAM" id="SSF47571">
    <property type="entry name" value="Cloroperoxidase"/>
    <property type="match status" value="1"/>
</dbReference>
<keyword evidence="6" id="KW-0408">Iron</keyword>
<keyword evidence="11" id="KW-1185">Reference proteome</keyword>
<evidence type="ECO:0000256" key="8">
    <source>
        <dbReference type="SAM" id="SignalP"/>
    </source>
</evidence>
<dbReference type="RefSeq" id="XP_033665119.1">
    <property type="nucleotide sequence ID" value="XM_033817687.1"/>
</dbReference>
<keyword evidence="8" id="KW-0732">Signal</keyword>
<accession>A0A6A6CDE5</accession>
<evidence type="ECO:0000256" key="3">
    <source>
        <dbReference type="ARBA" id="ARBA00022617"/>
    </source>
</evidence>
<dbReference type="InterPro" id="IPR000028">
    <property type="entry name" value="Chloroperoxidase"/>
</dbReference>
<dbReference type="Gene3D" id="1.10.489.10">
    <property type="entry name" value="Chloroperoxidase-like"/>
    <property type="match status" value="1"/>
</dbReference>
<sequence length="266" mass="28632">MTATIPSLLLALAVQVYAAKAPPGHEWHAPGAGDVRSPCPGINTAANHGFIPRSEKNISVAQVASGLLEGLNIGLDFGLAVGQTATLSNANPLAGVFNMDDLREHNFPLEHDVSLSRQDFYQGDDLHFNQSVFDQVLAYYDGATHTTFQRGAKALWNRLVLSLAETSLYMSLMGNPVTGDAPVDWVKIFFEQERLPYEEGWVKPSQINFATLGAMAGQLLLADPLDPIAEGLNFELVQGAVKDVFQLRDPITGVLINATCALAGLC</sequence>
<comment type="similarity">
    <text evidence="7">Belongs to the chloroperoxidase family.</text>
</comment>
<dbReference type="GO" id="GO:0046872">
    <property type="term" value="F:metal ion binding"/>
    <property type="evidence" value="ECO:0007669"/>
    <property type="project" value="UniProtKB-KW"/>
</dbReference>
<dbReference type="Pfam" id="PF01328">
    <property type="entry name" value="Peroxidase_2"/>
    <property type="match status" value="1"/>
</dbReference>
<dbReference type="PANTHER" id="PTHR33577:SF9">
    <property type="entry name" value="PEROXIDASE STCC"/>
    <property type="match status" value="1"/>
</dbReference>
<dbReference type="Proteomes" id="UP000799537">
    <property type="component" value="Unassembled WGS sequence"/>
</dbReference>
<dbReference type="PROSITE" id="PS51405">
    <property type="entry name" value="HEME_HALOPEROXIDASE"/>
    <property type="match status" value="1"/>
</dbReference>
<organism evidence="10 11">
    <name type="scientific">Zasmidium cellare ATCC 36951</name>
    <dbReference type="NCBI Taxonomy" id="1080233"/>
    <lineage>
        <taxon>Eukaryota</taxon>
        <taxon>Fungi</taxon>
        <taxon>Dikarya</taxon>
        <taxon>Ascomycota</taxon>
        <taxon>Pezizomycotina</taxon>
        <taxon>Dothideomycetes</taxon>
        <taxon>Dothideomycetidae</taxon>
        <taxon>Mycosphaerellales</taxon>
        <taxon>Mycosphaerellaceae</taxon>
        <taxon>Zasmidium</taxon>
    </lineage>
</organism>
<evidence type="ECO:0000313" key="10">
    <source>
        <dbReference type="EMBL" id="KAF2164230.1"/>
    </source>
</evidence>
<dbReference type="PANTHER" id="PTHR33577">
    <property type="entry name" value="STERIGMATOCYSTIN BIOSYNTHESIS PEROXIDASE STCC-RELATED"/>
    <property type="match status" value="1"/>
</dbReference>
<keyword evidence="3" id="KW-0349">Heme</keyword>
<keyword evidence="4" id="KW-0479">Metal-binding</keyword>
<dbReference type="GO" id="GO:0004601">
    <property type="term" value="F:peroxidase activity"/>
    <property type="evidence" value="ECO:0007669"/>
    <property type="project" value="UniProtKB-KW"/>
</dbReference>
<dbReference type="AlphaFoldDB" id="A0A6A6CDE5"/>
<keyword evidence="2" id="KW-0575">Peroxidase</keyword>